<dbReference type="Pfam" id="PF04967">
    <property type="entry name" value="HTH_10"/>
    <property type="match status" value="1"/>
</dbReference>
<organism evidence="5 6">
    <name type="scientific">Halobiforma nitratireducens JCM 10879</name>
    <dbReference type="NCBI Taxonomy" id="1227454"/>
    <lineage>
        <taxon>Archaea</taxon>
        <taxon>Methanobacteriati</taxon>
        <taxon>Methanobacteriota</taxon>
        <taxon>Stenosarchaea group</taxon>
        <taxon>Halobacteria</taxon>
        <taxon>Halobacteriales</taxon>
        <taxon>Natrialbaceae</taxon>
        <taxon>Halobiforma</taxon>
    </lineage>
</organism>
<keyword evidence="6" id="KW-1185">Reference proteome</keyword>
<dbReference type="InterPro" id="IPR056433">
    <property type="entry name" value="DmsR-like_N"/>
</dbReference>
<reference evidence="5 6" key="1">
    <citation type="journal article" date="2014" name="PLoS Genet.">
        <title>Phylogenetically driven sequencing of extremely halophilic archaea reveals strategies for static and dynamic osmo-response.</title>
        <authorList>
            <person name="Becker E.A."/>
            <person name="Seitzer P.M."/>
            <person name="Tritt A."/>
            <person name="Larsen D."/>
            <person name="Krusor M."/>
            <person name="Yao A.I."/>
            <person name="Wu D."/>
            <person name="Madern D."/>
            <person name="Eisen J.A."/>
            <person name="Darling A.E."/>
            <person name="Facciotti M.T."/>
        </authorList>
    </citation>
    <scope>NUCLEOTIDE SEQUENCE [LARGE SCALE GENOMIC DNA]</scope>
    <source>
        <strain evidence="5 6">JCM 10879</strain>
    </source>
</reference>
<evidence type="ECO:0000313" key="5">
    <source>
        <dbReference type="EMBL" id="EMA41002.1"/>
    </source>
</evidence>
<evidence type="ECO:0000256" key="2">
    <source>
        <dbReference type="ARBA" id="ARBA00023163"/>
    </source>
</evidence>
<dbReference type="OrthoDB" id="51502at2157"/>
<dbReference type="InterPro" id="IPR007050">
    <property type="entry name" value="HTH_bacterioopsin"/>
</dbReference>
<dbReference type="PANTHER" id="PTHR34236">
    <property type="entry name" value="DIMETHYL SULFOXIDE REDUCTASE TRANSCRIPTIONAL ACTIVATOR"/>
    <property type="match status" value="1"/>
</dbReference>
<dbReference type="AlphaFoldDB" id="M0M5D6"/>
<keyword evidence="2" id="KW-0804">Transcription</keyword>
<accession>M0M5D6</accession>
<protein>
    <submittedName>
        <fullName evidence="5">Bacterio-opsin activator HTH domain protein</fullName>
    </submittedName>
</protein>
<evidence type="ECO:0000259" key="4">
    <source>
        <dbReference type="Pfam" id="PF24277"/>
    </source>
</evidence>
<evidence type="ECO:0000313" key="6">
    <source>
        <dbReference type="Proteomes" id="UP000011607"/>
    </source>
</evidence>
<dbReference type="STRING" id="1227454.C446_06525"/>
<evidence type="ECO:0000256" key="1">
    <source>
        <dbReference type="ARBA" id="ARBA00023015"/>
    </source>
</evidence>
<keyword evidence="1" id="KW-0805">Transcription regulation</keyword>
<dbReference type="PANTHER" id="PTHR34236:SF1">
    <property type="entry name" value="DIMETHYL SULFOXIDE REDUCTASE TRANSCRIPTIONAL ACTIVATOR"/>
    <property type="match status" value="1"/>
</dbReference>
<comment type="caution">
    <text evidence="5">The sequence shown here is derived from an EMBL/GenBank/DDBJ whole genome shotgun (WGS) entry which is preliminary data.</text>
</comment>
<evidence type="ECO:0000259" key="3">
    <source>
        <dbReference type="Pfam" id="PF04967"/>
    </source>
</evidence>
<dbReference type="Pfam" id="PF24277">
    <property type="entry name" value="DmsR_N"/>
    <property type="match status" value="1"/>
</dbReference>
<dbReference type="eggNOG" id="arCOG02281">
    <property type="taxonomic scope" value="Archaea"/>
</dbReference>
<proteinExistence type="predicted"/>
<dbReference type="Proteomes" id="UP000011607">
    <property type="component" value="Unassembled WGS sequence"/>
</dbReference>
<name>M0M5D6_9EURY</name>
<sequence>MSQPATADKGGGGAAERVEDRTLRVVLEIVRGGSCFMDDLDGEIIDADVRFENDQCHCDVSVRKEDEEGDRIETKFGSEEICTHCPGVLFAKHDCIPRFLGIGDGWFVVETYAADTDTVSSLVTDIRRACERVTVKSLVSTSRDEHDDVCTIDISPLTPKQREAVHHALESGYYDPDTRVPLDDLAAQLDISPSALSQRLRRAESNVMRQFSESCDCLGPE</sequence>
<feature type="domain" description="HTH bat-type" evidence="3">
    <location>
        <begin position="157"/>
        <end position="209"/>
    </location>
</feature>
<feature type="domain" description="DmsR-like N-terminal" evidence="4">
    <location>
        <begin position="83"/>
        <end position="139"/>
    </location>
</feature>
<dbReference type="RefSeq" id="WP_006672251.1">
    <property type="nucleotide sequence ID" value="NZ_AOMA01000069.1"/>
</dbReference>
<gene>
    <name evidence="5" type="ORF">C446_06525</name>
</gene>
<dbReference type="EMBL" id="AOMA01000069">
    <property type="protein sequence ID" value="EMA41002.1"/>
    <property type="molecule type" value="Genomic_DNA"/>
</dbReference>